<dbReference type="InterPro" id="IPR021561">
    <property type="entry name" value="AbiEi_3"/>
</dbReference>
<dbReference type="Pfam" id="PF17194">
    <property type="entry name" value="AbiEi_3_N"/>
    <property type="match status" value="1"/>
</dbReference>
<proteinExistence type="predicted"/>
<comment type="caution">
    <text evidence="2">The sequence shown here is derived from an EMBL/GenBank/DDBJ whole genome shotgun (WGS) entry which is preliminary data.</text>
</comment>
<name>A0A5C4RZS3_PROVB</name>
<dbReference type="Pfam" id="PF11459">
    <property type="entry name" value="AbiEi_3"/>
    <property type="match status" value="1"/>
</dbReference>
<reference evidence="2 3" key="1">
    <citation type="submission" date="2019-05" db="EMBL/GenBank/DDBJ databases">
        <title>Draft Whole-Genome sequence of the green sulfur bacterium Prosthecochloris vibrioformis DSM 260.</title>
        <authorList>
            <person name="Meyer T.E."/>
            <person name="Kyndt J.A."/>
        </authorList>
    </citation>
    <scope>NUCLEOTIDE SEQUENCE [LARGE SCALE GENOMIC DNA]</scope>
    <source>
        <strain evidence="2 3">DSM 260</strain>
    </source>
</reference>
<dbReference type="EMBL" id="VDCI01000004">
    <property type="protein sequence ID" value="TNJ36624.1"/>
    <property type="molecule type" value="Genomic_DNA"/>
</dbReference>
<dbReference type="Proteomes" id="UP000309544">
    <property type="component" value="Unassembled WGS sequence"/>
</dbReference>
<protein>
    <recommendedName>
        <fullName evidence="1">Transcriptional regulator AbiEi antitoxin N-terminal domain-containing protein</fullName>
    </recommendedName>
</protein>
<gene>
    <name evidence="2" type="ORF">FGF68_06025</name>
</gene>
<dbReference type="RefSeq" id="WP_068866247.1">
    <property type="nucleotide sequence ID" value="NZ_VDCI01000004.1"/>
</dbReference>
<dbReference type="InterPro" id="IPR033455">
    <property type="entry name" value="AbiEi_3_N"/>
</dbReference>
<evidence type="ECO:0000313" key="2">
    <source>
        <dbReference type="EMBL" id="TNJ36624.1"/>
    </source>
</evidence>
<sequence>MNTKKGSIINHLLRSHIPGTVELASDMHRRGISYELQKQYRKSGWLELIGTGALVRPGENVTWEGGLYSLQNQAGLAVHVGALTALELHGVAHYIRSEQSPVYLFSTPDVTLPSWFRNHTWSQPVRHERTGFLPDDIGLTEHILPLFSLHISSRERAMLEMLFLAPGAFDLMECYQVIEGLITLRPKLLQQLLVACRSVKVKRLFLFMAEKANHPWFSRLNTGSIDIGRGKRCLVKDGAFVKKYDITVPRNLLS</sequence>
<keyword evidence="3" id="KW-1185">Reference proteome</keyword>
<evidence type="ECO:0000259" key="1">
    <source>
        <dbReference type="Pfam" id="PF17194"/>
    </source>
</evidence>
<feature type="domain" description="Transcriptional regulator AbiEi antitoxin N-terminal" evidence="1">
    <location>
        <begin position="7"/>
        <end position="96"/>
    </location>
</feature>
<dbReference type="AlphaFoldDB" id="A0A5C4RZS3"/>
<evidence type="ECO:0000313" key="3">
    <source>
        <dbReference type="Proteomes" id="UP000309544"/>
    </source>
</evidence>
<organism evidence="2 3">
    <name type="scientific">Prosthecochloris vibrioformis</name>
    <name type="common">Chlorobium vibrioforme</name>
    <dbReference type="NCBI Taxonomy" id="1098"/>
    <lineage>
        <taxon>Bacteria</taxon>
        <taxon>Pseudomonadati</taxon>
        <taxon>Chlorobiota</taxon>
        <taxon>Chlorobiia</taxon>
        <taxon>Chlorobiales</taxon>
        <taxon>Chlorobiaceae</taxon>
        <taxon>Prosthecochloris</taxon>
    </lineage>
</organism>
<accession>A0A5C4RZS3</accession>